<evidence type="ECO:0000256" key="1">
    <source>
        <dbReference type="SAM" id="MobiDB-lite"/>
    </source>
</evidence>
<feature type="region of interest" description="Disordered" evidence="1">
    <location>
        <begin position="1"/>
        <end position="22"/>
    </location>
</feature>
<accession>A0A914LEE2</accession>
<sequence>MRLDELNRTIPGRPGFNNSERGYRSATSWARGTLGCTRHSPNKFDHLKIGDRVACKMSAGIKNVTHRGVYVGETIGIGKHTVVHNFCSDDTKSHKPNLRDWPKMMFNLKTGGGIVVWTMEDFRESGNDKKWETRISSLDMELRTFCYLV</sequence>
<evidence type="ECO:0000313" key="3">
    <source>
        <dbReference type="WBParaSite" id="Minc3s00440g12351"/>
    </source>
</evidence>
<reference evidence="3" key="1">
    <citation type="submission" date="2022-11" db="UniProtKB">
        <authorList>
            <consortium name="WormBaseParasite"/>
        </authorList>
    </citation>
    <scope>IDENTIFICATION</scope>
</reference>
<evidence type="ECO:0000313" key="2">
    <source>
        <dbReference type="Proteomes" id="UP000887563"/>
    </source>
</evidence>
<organism evidence="2 3">
    <name type="scientific">Meloidogyne incognita</name>
    <name type="common">Southern root-knot nematode worm</name>
    <name type="synonym">Oxyuris incognita</name>
    <dbReference type="NCBI Taxonomy" id="6306"/>
    <lineage>
        <taxon>Eukaryota</taxon>
        <taxon>Metazoa</taxon>
        <taxon>Ecdysozoa</taxon>
        <taxon>Nematoda</taxon>
        <taxon>Chromadorea</taxon>
        <taxon>Rhabditida</taxon>
        <taxon>Tylenchina</taxon>
        <taxon>Tylenchomorpha</taxon>
        <taxon>Tylenchoidea</taxon>
        <taxon>Meloidogynidae</taxon>
        <taxon>Meloidogyninae</taxon>
        <taxon>Meloidogyne</taxon>
        <taxon>Meloidogyne incognita group</taxon>
    </lineage>
</organism>
<dbReference type="WBParaSite" id="Minc3s00440g12351">
    <property type="protein sequence ID" value="Minc3s00440g12351"/>
    <property type="gene ID" value="Minc3s00440g12351"/>
</dbReference>
<proteinExistence type="predicted"/>
<protein>
    <submittedName>
        <fullName evidence="3">Uncharacterized protein</fullName>
    </submittedName>
</protein>
<name>A0A914LEE2_MELIC</name>
<keyword evidence="2" id="KW-1185">Reference proteome</keyword>
<dbReference type="Proteomes" id="UP000887563">
    <property type="component" value="Unplaced"/>
</dbReference>
<dbReference type="AlphaFoldDB" id="A0A914LEE2"/>